<reference evidence="1" key="1">
    <citation type="journal article" date="2017" name="Parasit. Vectors">
        <title>Sialotranscriptomics of Rhipicephalus zambeziensis reveals intricate expression profiles of secretory proteins and suggests tight temporal transcriptional regulation during blood-feeding.</title>
        <authorList>
            <person name="de Castro M.H."/>
            <person name="de Klerk D."/>
            <person name="Pienaar R."/>
            <person name="Rees D.J.G."/>
            <person name="Mans B.J."/>
        </authorList>
    </citation>
    <scope>NUCLEOTIDE SEQUENCE</scope>
    <source>
        <tissue evidence="1">Salivary glands</tissue>
    </source>
</reference>
<proteinExistence type="predicted"/>
<protein>
    <submittedName>
        <fullName evidence="1">Uncharacterized protein</fullName>
    </submittedName>
</protein>
<dbReference type="AlphaFoldDB" id="A0A224YLG8"/>
<organism evidence="1">
    <name type="scientific">Rhipicephalus zambeziensis</name>
    <dbReference type="NCBI Taxonomy" id="60191"/>
    <lineage>
        <taxon>Eukaryota</taxon>
        <taxon>Metazoa</taxon>
        <taxon>Ecdysozoa</taxon>
        <taxon>Arthropoda</taxon>
        <taxon>Chelicerata</taxon>
        <taxon>Arachnida</taxon>
        <taxon>Acari</taxon>
        <taxon>Parasitiformes</taxon>
        <taxon>Ixodida</taxon>
        <taxon>Ixodoidea</taxon>
        <taxon>Ixodidae</taxon>
        <taxon>Rhipicephalinae</taxon>
        <taxon>Rhipicephalus</taxon>
        <taxon>Rhipicephalus</taxon>
    </lineage>
</organism>
<accession>A0A224YLG8</accession>
<sequence>MLMSFTIRGKKLQRDWNASDTLHNTVKFYSTSHAGAQILQHNMFELASARLHAQKCFNICTGSMKQVALGKVHTLKIPLAYVSVPTRCAAYITQGHQISLLWF</sequence>
<name>A0A224YLG8_9ACAR</name>
<dbReference type="EMBL" id="GFPF01003474">
    <property type="protein sequence ID" value="MAA14620.1"/>
    <property type="molecule type" value="Transcribed_RNA"/>
</dbReference>
<evidence type="ECO:0000313" key="1">
    <source>
        <dbReference type="EMBL" id="MAA14620.1"/>
    </source>
</evidence>